<feature type="region of interest" description="Disordered" evidence="1">
    <location>
        <begin position="293"/>
        <end position="363"/>
    </location>
</feature>
<evidence type="ECO:0000256" key="1">
    <source>
        <dbReference type="SAM" id="MobiDB-lite"/>
    </source>
</evidence>
<gene>
    <name evidence="3" type="ORF">PPYR1160_LOCUS9277</name>
</gene>
<sequence length="383" mass="41176">MSGVLRLACASAAGAAVATNGGSELVWKLLPLLPNPFSFERSAAAADDLSLQGLALQVQLLGEAVKGQSSAGVTVVTGSDGKRGSVVFFLTVVGLGSAAAYAKGVSLKDLGWVSKATFKIAQKSIAGSIDHLKKAVVTLRGELTDKVQKVDDSVLRLSDAQREMGANVKLVDSRVLRIADDVQRVDDLLVEMQAQLDSLVDHHEVTTRGVYLLCAVISQLFRMGQLDENSPAANSERRANLLQQMNAFIERFEANEGGNANNRELLQQARTTLSLTNSVPQENVAPTIVPVQPLAESRQPGRGALRPSSVEEIENRPEALPRDLCETLKGLQRQARGRSSSHGDLQPKHAGRRKRLTPQRRAESDFDALIGMINSSSQNLMNS</sequence>
<dbReference type="EMBL" id="HBEA01012178">
    <property type="protein sequence ID" value="CAD8259775.1"/>
    <property type="molecule type" value="Transcribed_RNA"/>
</dbReference>
<name>A0A7R9UC86_9STRA</name>
<organism evidence="3">
    <name type="scientific">Pinguiococcus pyrenoidosus</name>
    <dbReference type="NCBI Taxonomy" id="172671"/>
    <lineage>
        <taxon>Eukaryota</taxon>
        <taxon>Sar</taxon>
        <taxon>Stramenopiles</taxon>
        <taxon>Ochrophyta</taxon>
        <taxon>Pinguiophyceae</taxon>
        <taxon>Pinguiochrysidales</taxon>
        <taxon>Pinguiochrysidaceae</taxon>
        <taxon>Pinguiococcus</taxon>
    </lineage>
</organism>
<reference evidence="3" key="1">
    <citation type="submission" date="2021-01" db="EMBL/GenBank/DDBJ databases">
        <authorList>
            <person name="Corre E."/>
            <person name="Pelletier E."/>
            <person name="Niang G."/>
            <person name="Scheremetjew M."/>
            <person name="Finn R."/>
            <person name="Kale V."/>
            <person name="Holt S."/>
            <person name="Cochrane G."/>
            <person name="Meng A."/>
            <person name="Brown T."/>
            <person name="Cohen L."/>
        </authorList>
    </citation>
    <scope>NUCLEOTIDE SEQUENCE</scope>
    <source>
        <strain evidence="3">CCMP2078</strain>
    </source>
</reference>
<dbReference type="AlphaFoldDB" id="A0A7R9UC86"/>
<evidence type="ECO:0000313" key="3">
    <source>
        <dbReference type="EMBL" id="CAD8259775.1"/>
    </source>
</evidence>
<dbReference type="InterPro" id="IPR012458">
    <property type="entry name" value="DUF1664"/>
</dbReference>
<feature type="domain" description="DUF1664" evidence="2">
    <location>
        <begin position="90"/>
        <end position="199"/>
    </location>
</feature>
<protein>
    <recommendedName>
        <fullName evidence="2">DUF1664 domain-containing protein</fullName>
    </recommendedName>
</protein>
<feature type="compositionally biased region" description="Basic and acidic residues" evidence="1">
    <location>
        <begin position="313"/>
        <end position="326"/>
    </location>
</feature>
<evidence type="ECO:0000259" key="2">
    <source>
        <dbReference type="Pfam" id="PF07889"/>
    </source>
</evidence>
<dbReference type="PANTHER" id="PTHR46667">
    <property type="entry name" value="OS05G0182700 PROTEIN"/>
    <property type="match status" value="1"/>
</dbReference>
<dbReference type="PANTHER" id="PTHR46667:SF6">
    <property type="entry name" value="OS01G0185100 PROTEIN"/>
    <property type="match status" value="1"/>
</dbReference>
<accession>A0A7R9UC86</accession>
<proteinExistence type="predicted"/>
<dbReference type="Pfam" id="PF07889">
    <property type="entry name" value="DUF1664"/>
    <property type="match status" value="1"/>
</dbReference>
<feature type="compositionally biased region" description="Basic residues" evidence="1">
    <location>
        <begin position="349"/>
        <end position="358"/>
    </location>
</feature>